<keyword evidence="3" id="KW-0963">Cytoplasm</keyword>
<dbReference type="OrthoDB" id="9807968at2"/>
<comment type="similarity">
    <text evidence="1 3">Belongs to the UreD family.</text>
</comment>
<keyword evidence="5" id="KW-1185">Reference proteome</keyword>
<sequence>MPNATTTTIDTEPRSLRKLHTMRAPVGKLDLDIAHRHGKSVARHQYHEGALRVMRPHYLDDTGQVYYTIINPGGAYFAGDDYHFNINVEEGASMLLTGQSATKIYKTPGNYSLQDFDVELGPDAVLEYIPDQLIAYEDATYEQHMRVRMHPSASFLTAEIVTPGWAPDGTLFRYDEIRMRTAIEVGEQLAVVDNLLLRPGDGTLSSDSLLYLEDQTHFASLLAVDHRIDQTLVEELREVMDEHAANYAQTVHHGITLIDGPGLAVRAIGSYTEDLYGLVTVIGNELRSRFRGQGPLHLRKY</sequence>
<dbReference type="HOGENOM" id="CLU_056339_5_0_11"/>
<comment type="subunit">
    <text evidence="3">UreD, UreF and UreG form a complex that acts as a GTP-hydrolysis-dependent molecular chaperone, activating the urease apoprotein by helping to assemble the nickel containing metallocenter of UreC. The UreE protein probably delivers the nickel.</text>
</comment>
<evidence type="ECO:0000313" key="4">
    <source>
        <dbReference type="EMBL" id="AGS35792.1"/>
    </source>
</evidence>
<name>S5SXD2_9CORY</name>
<dbReference type="RefSeq" id="WP_020935724.1">
    <property type="nucleotide sequence ID" value="NC_021915.1"/>
</dbReference>
<gene>
    <name evidence="3" type="primary">ureD</name>
    <name evidence="4" type="ORF">B841_11600</name>
</gene>
<keyword evidence="3" id="KW-0996">Nickel insertion</keyword>
<dbReference type="STRING" id="1224163.B841_11600"/>
<comment type="subcellular location">
    <subcellularLocation>
        <location evidence="3">Cytoplasm</location>
    </subcellularLocation>
</comment>
<comment type="function">
    <text evidence="3">Required for maturation of urease via the functional incorporation of the urease nickel metallocenter.</text>
</comment>
<dbReference type="GO" id="GO:0005737">
    <property type="term" value="C:cytoplasm"/>
    <property type="evidence" value="ECO:0007669"/>
    <property type="project" value="UniProtKB-SubCell"/>
</dbReference>
<protein>
    <recommendedName>
        <fullName evidence="3">Urease accessory protein UreD</fullName>
    </recommendedName>
</protein>
<evidence type="ECO:0000256" key="3">
    <source>
        <dbReference type="HAMAP-Rule" id="MF_01384"/>
    </source>
</evidence>
<evidence type="ECO:0000313" key="5">
    <source>
        <dbReference type="Proteomes" id="UP000015388"/>
    </source>
</evidence>
<dbReference type="EMBL" id="CP003924">
    <property type="protein sequence ID" value="AGS35792.1"/>
    <property type="molecule type" value="Genomic_DNA"/>
</dbReference>
<dbReference type="Proteomes" id="UP000015388">
    <property type="component" value="Chromosome"/>
</dbReference>
<dbReference type="PANTHER" id="PTHR33643:SF1">
    <property type="entry name" value="UREASE ACCESSORY PROTEIN D"/>
    <property type="match status" value="1"/>
</dbReference>
<accession>S5SXD2</accession>
<dbReference type="Pfam" id="PF01774">
    <property type="entry name" value="UreD"/>
    <property type="match status" value="1"/>
</dbReference>
<dbReference type="KEGG" id="cmd:B841_11600"/>
<dbReference type="PANTHER" id="PTHR33643">
    <property type="entry name" value="UREASE ACCESSORY PROTEIN D"/>
    <property type="match status" value="1"/>
</dbReference>
<evidence type="ECO:0000256" key="1">
    <source>
        <dbReference type="ARBA" id="ARBA00007177"/>
    </source>
</evidence>
<dbReference type="AlphaFoldDB" id="S5SXD2"/>
<dbReference type="PATRIC" id="fig|1224163.3.peg.2340"/>
<evidence type="ECO:0000256" key="2">
    <source>
        <dbReference type="ARBA" id="ARBA00023186"/>
    </source>
</evidence>
<dbReference type="InterPro" id="IPR002669">
    <property type="entry name" value="UreD"/>
</dbReference>
<dbReference type="HAMAP" id="MF_01384">
    <property type="entry name" value="UreD"/>
    <property type="match status" value="1"/>
</dbReference>
<organism evidence="4 5">
    <name type="scientific">Corynebacterium maris DSM 45190</name>
    <dbReference type="NCBI Taxonomy" id="1224163"/>
    <lineage>
        <taxon>Bacteria</taxon>
        <taxon>Bacillati</taxon>
        <taxon>Actinomycetota</taxon>
        <taxon>Actinomycetes</taxon>
        <taxon>Mycobacteriales</taxon>
        <taxon>Corynebacteriaceae</taxon>
        <taxon>Corynebacterium</taxon>
    </lineage>
</organism>
<keyword evidence="2 3" id="KW-0143">Chaperone</keyword>
<reference evidence="4 5" key="1">
    <citation type="submission" date="2012-11" db="EMBL/GenBank/DDBJ databases">
        <title>The complete genome sequence of Corynebacterium maris Coryn-1 (=DSM 45190).</title>
        <authorList>
            <person name="Schaffert L."/>
            <person name="Albersmeier A."/>
            <person name="Kalinowski J."/>
            <person name="Ruckert C."/>
        </authorList>
    </citation>
    <scope>NUCLEOTIDE SEQUENCE [LARGE SCALE GENOMIC DNA]</scope>
    <source>
        <strain evidence="5">Coryn-1</strain>
    </source>
</reference>
<dbReference type="GO" id="GO:0016151">
    <property type="term" value="F:nickel cation binding"/>
    <property type="evidence" value="ECO:0007669"/>
    <property type="project" value="UniProtKB-UniRule"/>
</dbReference>
<dbReference type="eggNOG" id="COG0829">
    <property type="taxonomic scope" value="Bacteria"/>
</dbReference>
<proteinExistence type="inferred from homology"/>